<evidence type="ECO:0000313" key="1">
    <source>
        <dbReference type="EMBL" id="ORW25762.1"/>
    </source>
</evidence>
<name>A0A1X1ZR32_9MYCO</name>
<organism evidence="1 2">
    <name type="scientific">Mycobacterium palustre</name>
    <dbReference type="NCBI Taxonomy" id="153971"/>
    <lineage>
        <taxon>Bacteria</taxon>
        <taxon>Bacillati</taxon>
        <taxon>Actinomycetota</taxon>
        <taxon>Actinomycetes</taxon>
        <taxon>Mycobacteriales</taxon>
        <taxon>Mycobacteriaceae</taxon>
        <taxon>Mycobacterium</taxon>
        <taxon>Mycobacterium simiae complex</taxon>
    </lineage>
</organism>
<protein>
    <recommendedName>
        <fullName evidence="3">Luciferase-like domain-containing protein</fullName>
    </recommendedName>
</protein>
<dbReference type="Gene3D" id="3.20.20.30">
    <property type="entry name" value="Luciferase-like domain"/>
    <property type="match status" value="1"/>
</dbReference>
<keyword evidence="2" id="KW-1185">Reference proteome</keyword>
<evidence type="ECO:0008006" key="3">
    <source>
        <dbReference type="Google" id="ProtNLM"/>
    </source>
</evidence>
<dbReference type="Proteomes" id="UP000193529">
    <property type="component" value="Unassembled WGS sequence"/>
</dbReference>
<reference evidence="1 2" key="1">
    <citation type="submission" date="2016-01" db="EMBL/GenBank/DDBJ databases">
        <title>The new phylogeny of the genus Mycobacterium.</title>
        <authorList>
            <person name="Tarcisio F."/>
            <person name="Conor M."/>
            <person name="Antonella G."/>
            <person name="Elisabetta G."/>
            <person name="Giulia F.S."/>
            <person name="Sara T."/>
            <person name="Anna F."/>
            <person name="Clotilde B."/>
            <person name="Roberto B."/>
            <person name="Veronica D.S."/>
            <person name="Fabio R."/>
            <person name="Monica P."/>
            <person name="Olivier J."/>
            <person name="Enrico T."/>
            <person name="Nicola S."/>
        </authorList>
    </citation>
    <scope>NUCLEOTIDE SEQUENCE [LARGE SCALE GENOMIC DNA]</scope>
    <source>
        <strain evidence="1 2">DSM 44572</strain>
    </source>
</reference>
<comment type="caution">
    <text evidence="1">The sequence shown here is derived from an EMBL/GenBank/DDBJ whole genome shotgun (WGS) entry which is preliminary data.</text>
</comment>
<dbReference type="InterPro" id="IPR036661">
    <property type="entry name" value="Luciferase-like_sf"/>
</dbReference>
<gene>
    <name evidence="1" type="ORF">AWC19_06185</name>
</gene>
<evidence type="ECO:0000313" key="2">
    <source>
        <dbReference type="Proteomes" id="UP000193529"/>
    </source>
</evidence>
<dbReference type="AlphaFoldDB" id="A0A1X1ZR32"/>
<dbReference type="EMBL" id="LQPJ01000094">
    <property type="protein sequence ID" value="ORW25762.1"/>
    <property type="molecule type" value="Genomic_DNA"/>
</dbReference>
<sequence>MFFVMTGRSRHEVDEALDSHPVKAFALNVSAESWARQGATHPFGDDFRGAQDLIPQKLEEQTVLSATDVVPPSLLRETLLAGPPGDVIEQIAVRRDHGLQYPVIGNVSVIQPCLRRHLAASRPFAKILRGLRKL</sequence>
<dbReference type="GO" id="GO:0016705">
    <property type="term" value="F:oxidoreductase activity, acting on paired donors, with incorporation or reduction of molecular oxygen"/>
    <property type="evidence" value="ECO:0007669"/>
    <property type="project" value="InterPro"/>
</dbReference>
<dbReference type="STRING" id="153971.AWC19_06185"/>
<proteinExistence type="predicted"/>
<accession>A0A1X1ZR32</accession>